<keyword evidence="2" id="KW-0732">Signal</keyword>
<reference evidence="3" key="1">
    <citation type="journal article" date="2014" name="Int. J. Syst. Evol. Microbiol.">
        <title>Complete genome sequence of Corynebacterium casei LMG S-19264T (=DSM 44701T), isolated from a smear-ripened cheese.</title>
        <authorList>
            <consortium name="US DOE Joint Genome Institute (JGI-PGF)"/>
            <person name="Walter F."/>
            <person name="Albersmeier A."/>
            <person name="Kalinowski J."/>
            <person name="Ruckert C."/>
        </authorList>
    </citation>
    <scope>NUCLEOTIDE SEQUENCE</scope>
    <source>
        <strain evidence="3">CGMCC 4.7430</strain>
    </source>
</reference>
<evidence type="ECO:0000256" key="2">
    <source>
        <dbReference type="SAM" id="SignalP"/>
    </source>
</evidence>
<feature type="chain" id="PRO_5036953003" evidence="2">
    <location>
        <begin position="47"/>
        <end position="248"/>
    </location>
</feature>
<name>A0A918E615_9ACTN</name>
<proteinExistence type="predicted"/>
<gene>
    <name evidence="3" type="ORF">GCM10012278_35130</name>
</gene>
<protein>
    <submittedName>
        <fullName evidence="3">Uncharacterized protein</fullName>
    </submittedName>
</protein>
<dbReference type="Proteomes" id="UP000660745">
    <property type="component" value="Unassembled WGS sequence"/>
</dbReference>
<feature type="region of interest" description="Disordered" evidence="1">
    <location>
        <begin position="183"/>
        <end position="202"/>
    </location>
</feature>
<evidence type="ECO:0000313" key="4">
    <source>
        <dbReference type="Proteomes" id="UP000660745"/>
    </source>
</evidence>
<evidence type="ECO:0000256" key="1">
    <source>
        <dbReference type="SAM" id="MobiDB-lite"/>
    </source>
</evidence>
<feature type="region of interest" description="Disordered" evidence="1">
    <location>
        <begin position="60"/>
        <end position="84"/>
    </location>
</feature>
<accession>A0A918E615</accession>
<feature type="signal peptide" evidence="2">
    <location>
        <begin position="1"/>
        <end position="46"/>
    </location>
</feature>
<comment type="caution">
    <text evidence="3">The sequence shown here is derived from an EMBL/GenBank/DDBJ whole genome shotgun (WGS) entry which is preliminary data.</text>
</comment>
<sequence>MTHRNRHSEGSMIRQSCLSRTRGIAFAAATAALAVPFLATTGSAQATPATTAFTASASAPTSASALPPASAPAPAHALASAHAPESAHAPASALAPARLTCAARTAPNHPITLTPPLRDAAPQPTKGQGVILFENCTSPSGAITDVASGRMEVSGTAVASCRGVADLSGSGTVTWRDAQGKVTGTSKLSAKHPGSATPADNLLQGDVVSGRLNGRHFEGTGTMTSDLRQCTAPSGFTQLTGSGRISFA</sequence>
<dbReference type="EMBL" id="BMNK01000005">
    <property type="protein sequence ID" value="GGP07422.1"/>
    <property type="molecule type" value="Genomic_DNA"/>
</dbReference>
<dbReference type="AlphaFoldDB" id="A0A918E615"/>
<keyword evidence="4" id="KW-1185">Reference proteome</keyword>
<evidence type="ECO:0000313" key="3">
    <source>
        <dbReference type="EMBL" id="GGP07422.1"/>
    </source>
</evidence>
<organism evidence="3 4">
    <name type="scientific">Nonomuraea glycinis</name>
    <dbReference type="NCBI Taxonomy" id="2047744"/>
    <lineage>
        <taxon>Bacteria</taxon>
        <taxon>Bacillati</taxon>
        <taxon>Actinomycetota</taxon>
        <taxon>Actinomycetes</taxon>
        <taxon>Streptosporangiales</taxon>
        <taxon>Streptosporangiaceae</taxon>
        <taxon>Nonomuraea</taxon>
    </lineage>
</organism>
<reference evidence="3" key="2">
    <citation type="submission" date="2020-09" db="EMBL/GenBank/DDBJ databases">
        <authorList>
            <person name="Sun Q."/>
            <person name="Zhou Y."/>
        </authorList>
    </citation>
    <scope>NUCLEOTIDE SEQUENCE</scope>
    <source>
        <strain evidence="3">CGMCC 4.7430</strain>
    </source>
</reference>